<reference evidence="3" key="1">
    <citation type="journal article" date="2019" name="Int. J. Syst. Evol. Microbiol.">
        <title>The Global Catalogue of Microorganisms (GCM) 10K type strain sequencing project: providing services to taxonomists for standard genome sequencing and annotation.</title>
        <authorList>
            <consortium name="The Broad Institute Genomics Platform"/>
            <consortium name="The Broad Institute Genome Sequencing Center for Infectious Disease"/>
            <person name="Wu L."/>
            <person name="Ma J."/>
        </authorList>
    </citation>
    <scope>NUCLEOTIDE SEQUENCE [LARGE SCALE GENOMIC DNA]</scope>
    <source>
        <strain evidence="3">CCM 8927</strain>
    </source>
</reference>
<protein>
    <submittedName>
        <fullName evidence="2">NUDIX domain-containing protein</fullName>
    </submittedName>
</protein>
<sequence length="252" mass="29021">MSEINSTNRSIINVVNIIWSFNPKSKQVLVLLIQNSFGNDSGHWGLPATILRTDENAEDASLRLIREKIGIELPDFYTEQLATFSNVQRISDHREIALTYMTYLPSMPDLTPGYGAKDAEWFSVDYLPEQYLLTYHDLQFRTLADKISESEFYNNIEESHDNSHLAADHALILRLAFHRITNRLDYLPTILLILGDSFTLKQAREVYATFWKEPSVNIDNSNFRKTHAHLFNEIGMEHGKSGRPAKLYELRG</sequence>
<dbReference type="Pfam" id="PF21906">
    <property type="entry name" value="WHD_NrtR"/>
    <property type="match status" value="1"/>
</dbReference>
<dbReference type="PROSITE" id="PS51462">
    <property type="entry name" value="NUDIX"/>
    <property type="match status" value="1"/>
</dbReference>
<dbReference type="Proteomes" id="UP001596288">
    <property type="component" value="Unassembled WGS sequence"/>
</dbReference>
<organism evidence="2 3">
    <name type="scientific">Companilactobacillus huachuanensis</name>
    <dbReference type="NCBI Taxonomy" id="2559914"/>
    <lineage>
        <taxon>Bacteria</taxon>
        <taxon>Bacillati</taxon>
        <taxon>Bacillota</taxon>
        <taxon>Bacilli</taxon>
        <taxon>Lactobacillales</taxon>
        <taxon>Lactobacillaceae</taxon>
        <taxon>Companilactobacillus</taxon>
    </lineage>
</organism>
<feature type="domain" description="Nudix hydrolase" evidence="1">
    <location>
        <begin position="11"/>
        <end position="146"/>
    </location>
</feature>
<keyword evidence="3" id="KW-1185">Reference proteome</keyword>
<dbReference type="InterPro" id="IPR000086">
    <property type="entry name" value="NUDIX_hydrolase_dom"/>
</dbReference>
<evidence type="ECO:0000259" key="1">
    <source>
        <dbReference type="PROSITE" id="PS51462"/>
    </source>
</evidence>
<dbReference type="InterPro" id="IPR036388">
    <property type="entry name" value="WH-like_DNA-bd_sf"/>
</dbReference>
<dbReference type="EMBL" id="JBHSSF010000010">
    <property type="protein sequence ID" value="MFC6175909.1"/>
    <property type="molecule type" value="Genomic_DNA"/>
</dbReference>
<dbReference type="RefSeq" id="WP_137610929.1">
    <property type="nucleotide sequence ID" value="NZ_BJDF01000005.1"/>
</dbReference>
<dbReference type="InterPro" id="IPR054105">
    <property type="entry name" value="WHD_NrtR"/>
</dbReference>
<gene>
    <name evidence="2" type="ORF">ACFQAV_03625</name>
</gene>
<dbReference type="InterPro" id="IPR036390">
    <property type="entry name" value="WH_DNA-bd_sf"/>
</dbReference>
<dbReference type="CDD" id="cd18873">
    <property type="entry name" value="NUDIX_NadM_like"/>
    <property type="match status" value="1"/>
</dbReference>
<dbReference type="SUPFAM" id="SSF46785">
    <property type="entry name" value="Winged helix' DNA-binding domain"/>
    <property type="match status" value="1"/>
</dbReference>
<evidence type="ECO:0000313" key="2">
    <source>
        <dbReference type="EMBL" id="MFC6175909.1"/>
    </source>
</evidence>
<dbReference type="Gene3D" id="1.10.10.10">
    <property type="entry name" value="Winged helix-like DNA-binding domain superfamily/Winged helix DNA-binding domain"/>
    <property type="match status" value="1"/>
</dbReference>
<dbReference type="Gene3D" id="3.90.79.10">
    <property type="entry name" value="Nucleoside Triphosphate Pyrophosphohydrolase"/>
    <property type="match status" value="1"/>
</dbReference>
<accession>A0ABW1RN67</accession>
<comment type="caution">
    <text evidence="2">The sequence shown here is derived from an EMBL/GenBank/DDBJ whole genome shotgun (WGS) entry which is preliminary data.</text>
</comment>
<evidence type="ECO:0000313" key="3">
    <source>
        <dbReference type="Proteomes" id="UP001596288"/>
    </source>
</evidence>
<proteinExistence type="predicted"/>
<dbReference type="SUPFAM" id="SSF55811">
    <property type="entry name" value="Nudix"/>
    <property type="match status" value="1"/>
</dbReference>
<dbReference type="Pfam" id="PF00293">
    <property type="entry name" value="NUDIX"/>
    <property type="match status" value="1"/>
</dbReference>
<name>A0ABW1RN67_9LACO</name>
<dbReference type="InterPro" id="IPR015797">
    <property type="entry name" value="NUDIX_hydrolase-like_dom_sf"/>
</dbReference>